<comment type="subcellular location">
    <subcellularLocation>
        <location evidence="1">Cell membrane</location>
        <topology evidence="1">Multi-pass membrane protein</topology>
    </subcellularLocation>
</comment>
<dbReference type="Pfam" id="PF03631">
    <property type="entry name" value="Virul_fac_BrkB"/>
    <property type="match status" value="1"/>
</dbReference>
<evidence type="ECO:0000256" key="1">
    <source>
        <dbReference type="ARBA" id="ARBA00004651"/>
    </source>
</evidence>
<dbReference type="GO" id="GO:0005886">
    <property type="term" value="C:plasma membrane"/>
    <property type="evidence" value="ECO:0007669"/>
    <property type="project" value="UniProtKB-SubCell"/>
</dbReference>
<evidence type="ECO:0000256" key="2">
    <source>
        <dbReference type="ARBA" id="ARBA00022475"/>
    </source>
</evidence>
<dbReference type="RefSeq" id="WP_027197428.1">
    <property type="nucleotide sequence ID" value="NZ_CP017561.2"/>
</dbReference>
<dbReference type="PANTHER" id="PTHR30213:SF1">
    <property type="entry name" value="INNER MEMBRANE PROTEIN YHJD"/>
    <property type="match status" value="1"/>
</dbReference>
<proteinExistence type="predicted"/>
<organism evidence="7 8">
    <name type="scientific">Paraburkholderia sprentiae WSM5005</name>
    <dbReference type="NCBI Taxonomy" id="754502"/>
    <lineage>
        <taxon>Bacteria</taxon>
        <taxon>Pseudomonadati</taxon>
        <taxon>Pseudomonadota</taxon>
        <taxon>Betaproteobacteria</taxon>
        <taxon>Burkholderiales</taxon>
        <taxon>Burkholderiaceae</taxon>
        <taxon>Paraburkholderia</taxon>
    </lineage>
</organism>
<dbReference type="InterPro" id="IPR017039">
    <property type="entry name" value="Virul_fac_BrkB"/>
</dbReference>
<dbReference type="Proteomes" id="UP000179860">
    <property type="component" value="Chromosome 1"/>
</dbReference>
<evidence type="ECO:0000256" key="6">
    <source>
        <dbReference type="SAM" id="Phobius"/>
    </source>
</evidence>
<keyword evidence="3 6" id="KW-0812">Transmembrane</keyword>
<evidence type="ECO:0000256" key="3">
    <source>
        <dbReference type="ARBA" id="ARBA00022692"/>
    </source>
</evidence>
<keyword evidence="2" id="KW-1003">Cell membrane</keyword>
<feature type="transmembrane region" description="Helical" evidence="6">
    <location>
        <begin position="186"/>
        <end position="211"/>
    </location>
</feature>
<dbReference type="KEGG" id="pspw:BJG93_06700"/>
<keyword evidence="8" id="KW-1185">Reference proteome</keyword>
<accession>A0A1I9YFM0</accession>
<keyword evidence="5 6" id="KW-0472">Membrane</keyword>
<feature type="transmembrane region" description="Helical" evidence="6">
    <location>
        <begin position="223"/>
        <end position="242"/>
    </location>
</feature>
<evidence type="ECO:0000256" key="4">
    <source>
        <dbReference type="ARBA" id="ARBA00022989"/>
    </source>
</evidence>
<evidence type="ECO:0000256" key="5">
    <source>
        <dbReference type="ARBA" id="ARBA00023136"/>
    </source>
</evidence>
<dbReference type="AlphaFoldDB" id="A0A1I9YFM0"/>
<dbReference type="PANTHER" id="PTHR30213">
    <property type="entry name" value="INNER MEMBRANE PROTEIN YHJD"/>
    <property type="match status" value="1"/>
</dbReference>
<dbReference type="NCBIfam" id="TIGR00765">
    <property type="entry name" value="yihY_not_rbn"/>
    <property type="match status" value="1"/>
</dbReference>
<dbReference type="PIRSF" id="PIRSF035875">
    <property type="entry name" value="RNase_BN"/>
    <property type="match status" value="1"/>
</dbReference>
<protein>
    <submittedName>
        <fullName evidence="7">YihY/virulence factor BrkB family protein</fullName>
    </submittedName>
</protein>
<name>A0A1I9YFM0_9BURK</name>
<dbReference type="OrthoDB" id="9797028at2"/>
<evidence type="ECO:0000313" key="7">
    <source>
        <dbReference type="EMBL" id="APA85103.1"/>
    </source>
</evidence>
<sequence length="300" mass="31148">MSRQQPKTAAKPARWRRTINVASDAANRFLSDRCAMLGASIAFYSAFSLAPTLLLVLAVIGWIFGRDAAQGRLFEQARQLVGNDAAHAMQDIVAHAHRAGGSGMAAALSIALLLVGASATFSSLNTALDIVFAAHPRKGIAGLALVLRARLVSIGLLFGLSFLLVVSLVVDAAIQTLGGALFGNPALGVVADVLQSLLGFVILAVGLGALIKWLPDAAVPVRPALVGGTVASLLFTAGRHLFGFYLVHAGTAGVFGAAGSLAVLMMWLYFCAVVFLFGAEVSASLYRETASRAHADLRPA</sequence>
<feature type="transmembrane region" description="Helical" evidence="6">
    <location>
        <begin position="41"/>
        <end position="64"/>
    </location>
</feature>
<reference evidence="7" key="1">
    <citation type="submission" date="2016-09" db="EMBL/GenBank/DDBJ databases">
        <title>The Complete Genome of Burkholderia sprentiae wsm5005.</title>
        <authorList>
            <person name="De Meyer S."/>
            <person name="Wang P."/>
            <person name="Terpolilli J."/>
        </authorList>
    </citation>
    <scope>NUCLEOTIDE SEQUENCE [LARGE SCALE GENOMIC DNA]</scope>
    <source>
        <strain evidence="7">WSM5005</strain>
    </source>
</reference>
<dbReference type="EMBL" id="CP017561">
    <property type="protein sequence ID" value="APA85103.1"/>
    <property type="molecule type" value="Genomic_DNA"/>
</dbReference>
<feature type="transmembrane region" description="Helical" evidence="6">
    <location>
        <begin position="254"/>
        <end position="277"/>
    </location>
</feature>
<evidence type="ECO:0000313" key="8">
    <source>
        <dbReference type="Proteomes" id="UP000179860"/>
    </source>
</evidence>
<feature type="transmembrane region" description="Helical" evidence="6">
    <location>
        <begin position="105"/>
        <end position="128"/>
    </location>
</feature>
<feature type="transmembrane region" description="Helical" evidence="6">
    <location>
        <begin position="149"/>
        <end position="174"/>
    </location>
</feature>
<dbReference type="STRING" id="754502.BJG93_06700"/>
<reference evidence="7" key="2">
    <citation type="submission" date="2021-06" db="EMBL/GenBank/DDBJ databases">
        <authorList>
            <person name="Rogers T.H."/>
            <person name="Ramsay J.P."/>
            <person name="Wang P."/>
            <person name="Terpolilli J."/>
        </authorList>
    </citation>
    <scope>NUCLEOTIDE SEQUENCE [LARGE SCALE GENOMIC DNA]</scope>
    <source>
        <strain evidence="7">WSM5005</strain>
    </source>
</reference>
<keyword evidence="4 6" id="KW-1133">Transmembrane helix</keyword>
<gene>
    <name evidence="7" type="ORF">BJG93_06700</name>
</gene>